<sequence>MHSNHTNDGDEPSHGDDIKSLLASSNSKGVSSWDKKLLWERIEADIQRKKKRFFYRKIGIAATLISLLISGVAIVTTLTTTESGMAEIAQNISLESFESNDVQLFLSDTRNVEISSEESNITYQAGGKISIDSSEEFEEKNFASGFNTLIVPYGRKTKLTLEDGTKVWVNSGSKLVYPVSFNNKERKIFVEGEAFFEVTKDNERPFIVETNDTNLRVLGTSFNVSSYSDDQTISAVLVTGSLMVLVDKSSKIRKKETLLKPNDRLSFHKASKKTVVKKVNVSPYISWKDGYLIYNSTSLKKVFTQLERYYNIEIVLSDPLISQEKLSGKLDLKQNAEEILEIICSTSKLKLDKNERRYIINKSI</sequence>
<keyword evidence="2" id="KW-1133">Transmembrane helix</keyword>
<dbReference type="Proteomes" id="UP001597361">
    <property type="component" value="Unassembled WGS sequence"/>
</dbReference>
<feature type="domain" description="FecR protein" evidence="3">
    <location>
        <begin position="154"/>
        <end position="241"/>
    </location>
</feature>
<comment type="caution">
    <text evidence="5">The sequence shown here is derived from an EMBL/GenBank/DDBJ whole genome shotgun (WGS) entry which is preliminary data.</text>
</comment>
<keyword evidence="6" id="KW-1185">Reference proteome</keyword>
<dbReference type="Gene3D" id="2.60.120.1440">
    <property type="match status" value="1"/>
</dbReference>
<dbReference type="EMBL" id="JBHUHR010000027">
    <property type="protein sequence ID" value="MFD2035129.1"/>
    <property type="molecule type" value="Genomic_DNA"/>
</dbReference>
<name>A0ABW4VLT2_9BACT</name>
<gene>
    <name evidence="5" type="ORF">ACFSKL_10020</name>
</gene>
<reference evidence="6" key="1">
    <citation type="journal article" date="2019" name="Int. J. Syst. Evol. Microbiol.">
        <title>The Global Catalogue of Microorganisms (GCM) 10K type strain sequencing project: providing services to taxonomists for standard genome sequencing and annotation.</title>
        <authorList>
            <consortium name="The Broad Institute Genomics Platform"/>
            <consortium name="The Broad Institute Genome Sequencing Center for Infectious Disease"/>
            <person name="Wu L."/>
            <person name="Ma J."/>
        </authorList>
    </citation>
    <scope>NUCLEOTIDE SEQUENCE [LARGE SCALE GENOMIC DNA]</scope>
    <source>
        <strain evidence="6">CGMCC 1.15180</strain>
    </source>
</reference>
<keyword evidence="2" id="KW-0472">Membrane</keyword>
<dbReference type="Gene3D" id="3.55.50.30">
    <property type="match status" value="1"/>
</dbReference>
<feature type="compositionally biased region" description="Basic and acidic residues" evidence="1">
    <location>
        <begin position="1"/>
        <end position="19"/>
    </location>
</feature>
<evidence type="ECO:0000256" key="2">
    <source>
        <dbReference type="SAM" id="Phobius"/>
    </source>
</evidence>
<feature type="domain" description="Protein FecR C-terminal" evidence="4">
    <location>
        <begin position="291"/>
        <end position="360"/>
    </location>
</feature>
<dbReference type="Pfam" id="PF16344">
    <property type="entry name" value="FecR_C"/>
    <property type="match status" value="1"/>
</dbReference>
<evidence type="ECO:0000313" key="5">
    <source>
        <dbReference type="EMBL" id="MFD2035129.1"/>
    </source>
</evidence>
<dbReference type="PANTHER" id="PTHR30273:SF2">
    <property type="entry name" value="PROTEIN FECR"/>
    <property type="match status" value="1"/>
</dbReference>
<proteinExistence type="predicted"/>
<dbReference type="InterPro" id="IPR032508">
    <property type="entry name" value="FecR_C"/>
</dbReference>
<evidence type="ECO:0000259" key="4">
    <source>
        <dbReference type="Pfam" id="PF16344"/>
    </source>
</evidence>
<dbReference type="PANTHER" id="PTHR30273">
    <property type="entry name" value="PERIPLASMIC SIGNAL SENSOR AND SIGMA FACTOR ACTIVATOR FECR-RELATED"/>
    <property type="match status" value="1"/>
</dbReference>
<feature type="region of interest" description="Disordered" evidence="1">
    <location>
        <begin position="1"/>
        <end position="20"/>
    </location>
</feature>
<feature type="transmembrane region" description="Helical" evidence="2">
    <location>
        <begin position="58"/>
        <end position="78"/>
    </location>
</feature>
<evidence type="ECO:0000259" key="3">
    <source>
        <dbReference type="Pfam" id="PF04773"/>
    </source>
</evidence>
<evidence type="ECO:0000256" key="1">
    <source>
        <dbReference type="SAM" id="MobiDB-lite"/>
    </source>
</evidence>
<keyword evidence="2" id="KW-0812">Transmembrane</keyword>
<dbReference type="InterPro" id="IPR006860">
    <property type="entry name" value="FecR"/>
</dbReference>
<dbReference type="Pfam" id="PF04773">
    <property type="entry name" value="FecR"/>
    <property type="match status" value="1"/>
</dbReference>
<dbReference type="InterPro" id="IPR012373">
    <property type="entry name" value="Ferrdict_sens_TM"/>
</dbReference>
<accession>A0ABW4VLT2</accession>
<evidence type="ECO:0000313" key="6">
    <source>
        <dbReference type="Proteomes" id="UP001597361"/>
    </source>
</evidence>
<protein>
    <submittedName>
        <fullName evidence="5">FecR family protein</fullName>
    </submittedName>
</protein>
<dbReference type="RefSeq" id="WP_376885875.1">
    <property type="nucleotide sequence ID" value="NZ_JBHUHR010000027.1"/>
</dbReference>
<organism evidence="5 6">
    <name type="scientific">Belliella marina</name>
    <dbReference type="NCBI Taxonomy" id="1644146"/>
    <lineage>
        <taxon>Bacteria</taxon>
        <taxon>Pseudomonadati</taxon>
        <taxon>Bacteroidota</taxon>
        <taxon>Cytophagia</taxon>
        <taxon>Cytophagales</taxon>
        <taxon>Cyclobacteriaceae</taxon>
        <taxon>Belliella</taxon>
    </lineage>
</organism>